<protein>
    <submittedName>
        <fullName evidence="2">Transglutaminase family protein</fullName>
    </submittedName>
</protein>
<evidence type="ECO:0000259" key="1">
    <source>
        <dbReference type="SMART" id="SM00460"/>
    </source>
</evidence>
<dbReference type="SMART" id="SM00460">
    <property type="entry name" value="TGc"/>
    <property type="match status" value="1"/>
</dbReference>
<sequence>MNYDIHYLTSYRYASPVTDNLNALRVRPATTSSQRCDEFHVRLDPEARIHRHVDYFGTEVLEFGVARPHDHMTIDVRARVVTSDPPEPPEAPWDHLEGDTYAEAAGEFLLPADVEPRHEAMAELMDIARARTPLATVRWLCELIPDRFEYRAGVTYVGSTVDDFLRAGAGVCQDFVHLALVLLRRHGIGARYVSGYLFSAPEEGAHNSVEVQTHAWLEALMPGAGGRGEPIWVGADPTNRRLSGGTHVKIGHGRLYGDVPPIKGVYRGQTGAELEATVHMTRLDPATSARA</sequence>
<dbReference type="InterPro" id="IPR038765">
    <property type="entry name" value="Papain-like_cys_pep_sf"/>
</dbReference>
<dbReference type="AlphaFoldDB" id="A0A5B8UAT3"/>
<dbReference type="Gene3D" id="3.10.620.30">
    <property type="match status" value="1"/>
</dbReference>
<keyword evidence="3" id="KW-1185">Reference proteome</keyword>
<dbReference type="PANTHER" id="PTHR33490:SF6">
    <property type="entry name" value="SLL1049 PROTEIN"/>
    <property type="match status" value="1"/>
</dbReference>
<dbReference type="PANTHER" id="PTHR33490">
    <property type="entry name" value="BLR5614 PROTEIN-RELATED"/>
    <property type="match status" value="1"/>
</dbReference>
<evidence type="ECO:0000313" key="3">
    <source>
        <dbReference type="Proteomes" id="UP000321805"/>
    </source>
</evidence>
<reference evidence="2 3" key="1">
    <citation type="journal article" date="2018" name="J. Microbiol.">
        <title>Baekduia soli gen. nov., sp. nov., a novel bacterium isolated from the soil of Baekdu Mountain and proposal of a novel family name, Baekduiaceae fam. nov.</title>
        <authorList>
            <person name="An D.S."/>
            <person name="Siddiqi M.Z."/>
            <person name="Kim K.H."/>
            <person name="Yu H.S."/>
            <person name="Im W.T."/>
        </authorList>
    </citation>
    <scope>NUCLEOTIDE SEQUENCE [LARGE SCALE GENOMIC DNA]</scope>
    <source>
        <strain evidence="2 3">BR7-21</strain>
    </source>
</reference>
<evidence type="ECO:0000313" key="2">
    <source>
        <dbReference type="EMBL" id="QEC50319.1"/>
    </source>
</evidence>
<dbReference type="SUPFAM" id="SSF54001">
    <property type="entry name" value="Cysteine proteinases"/>
    <property type="match status" value="1"/>
</dbReference>
<dbReference type="RefSeq" id="WP_146922824.1">
    <property type="nucleotide sequence ID" value="NZ_CP042430.1"/>
</dbReference>
<dbReference type="Pfam" id="PF01841">
    <property type="entry name" value="Transglut_core"/>
    <property type="match status" value="1"/>
</dbReference>
<dbReference type="OrthoDB" id="9804023at2"/>
<dbReference type="Proteomes" id="UP000321805">
    <property type="component" value="Chromosome"/>
</dbReference>
<dbReference type="InterPro" id="IPR013589">
    <property type="entry name" value="Bac_transglu_N"/>
</dbReference>
<gene>
    <name evidence="2" type="ORF">FSW04_23870</name>
</gene>
<organism evidence="2 3">
    <name type="scientific">Baekduia soli</name>
    <dbReference type="NCBI Taxonomy" id="496014"/>
    <lineage>
        <taxon>Bacteria</taxon>
        <taxon>Bacillati</taxon>
        <taxon>Actinomycetota</taxon>
        <taxon>Thermoleophilia</taxon>
        <taxon>Solirubrobacterales</taxon>
        <taxon>Baekduiaceae</taxon>
        <taxon>Baekduia</taxon>
    </lineage>
</organism>
<dbReference type="Pfam" id="PF08379">
    <property type="entry name" value="Bact_transglu_N"/>
    <property type="match status" value="1"/>
</dbReference>
<accession>A0A5B8UAT3</accession>
<dbReference type="InterPro" id="IPR002931">
    <property type="entry name" value="Transglutaminase-like"/>
</dbReference>
<dbReference type="EMBL" id="CP042430">
    <property type="protein sequence ID" value="QEC50319.1"/>
    <property type="molecule type" value="Genomic_DNA"/>
</dbReference>
<name>A0A5B8UAT3_9ACTN</name>
<proteinExistence type="predicted"/>
<dbReference type="KEGG" id="bsol:FSW04_23870"/>
<feature type="domain" description="Transglutaminase-like" evidence="1">
    <location>
        <begin position="164"/>
        <end position="239"/>
    </location>
</feature>